<dbReference type="Proteomes" id="UP000636800">
    <property type="component" value="Unassembled WGS sequence"/>
</dbReference>
<feature type="region of interest" description="Disordered" evidence="2">
    <location>
        <begin position="1"/>
        <end position="26"/>
    </location>
</feature>
<evidence type="ECO:0000256" key="1">
    <source>
        <dbReference type="SAM" id="Coils"/>
    </source>
</evidence>
<dbReference type="EMBL" id="JADCNL010000009">
    <property type="protein sequence ID" value="KAG0466500.1"/>
    <property type="molecule type" value="Genomic_DNA"/>
</dbReference>
<dbReference type="PANTHER" id="PTHR31016">
    <property type="entry name" value="OS04G0228100 PROTEIN"/>
    <property type="match status" value="1"/>
</dbReference>
<proteinExistence type="predicted"/>
<protein>
    <submittedName>
        <fullName evidence="3">Uncharacterized protein</fullName>
    </submittedName>
</protein>
<accession>A0A835Q934</accession>
<dbReference type="AlphaFoldDB" id="A0A835Q934"/>
<feature type="region of interest" description="Disordered" evidence="2">
    <location>
        <begin position="346"/>
        <end position="414"/>
    </location>
</feature>
<sequence>MAYRRKHGTPRASTFEDFTSNPSVADDDVTVSSPASLAAKAIRASAAHRESSLSSAYADSAFASSNRDPMRQRSVSFSQTPVRHEYTSVKSMNERNINEDGFWGLLARKAKSLLEDDNAQFNEQNRAQKHDKSPESQFTQPDRSPENNRKAENIASSLNYIGGTIRNALEEGLTIVENRTADIIQETKKLQISRKSVSFNPRSKFVNFSATEDGSQHHCHQENQLKESREVANAMAAKAKLLLRELKTLKADLDFAKQRCSHLEEENKLLRENRQKGDNTEDDDLIRLQLEALLAEKGRLAHENSIYARENRFLREIVEYHQLTMQDLLSLGDGIDEDVAEVGKLRLSSPNSSRSTSGLLAPAVSSPHSSQNTDAEAESSSPVASAPNEDTHDAASLSSSPKFDDSPRRLSSSP</sequence>
<feature type="coiled-coil region" evidence="1">
    <location>
        <begin position="232"/>
        <end position="273"/>
    </location>
</feature>
<feature type="region of interest" description="Disordered" evidence="2">
    <location>
        <begin position="123"/>
        <end position="149"/>
    </location>
</feature>
<evidence type="ECO:0000313" key="3">
    <source>
        <dbReference type="EMBL" id="KAG0466500.1"/>
    </source>
</evidence>
<feature type="compositionally biased region" description="Low complexity" evidence="2">
    <location>
        <begin position="346"/>
        <end position="360"/>
    </location>
</feature>
<keyword evidence="4" id="KW-1185">Reference proteome</keyword>
<reference evidence="3 4" key="1">
    <citation type="journal article" date="2020" name="Nat. Food">
        <title>A phased Vanilla planifolia genome enables genetic improvement of flavour and production.</title>
        <authorList>
            <person name="Hasing T."/>
            <person name="Tang H."/>
            <person name="Brym M."/>
            <person name="Khazi F."/>
            <person name="Huang T."/>
            <person name="Chambers A.H."/>
        </authorList>
    </citation>
    <scope>NUCLEOTIDE SEQUENCE [LARGE SCALE GENOMIC DNA]</scope>
    <source>
        <tissue evidence="3">Leaf</tissue>
    </source>
</reference>
<evidence type="ECO:0000256" key="2">
    <source>
        <dbReference type="SAM" id="MobiDB-lite"/>
    </source>
</evidence>
<feature type="compositionally biased region" description="Low complexity" evidence="2">
    <location>
        <begin position="378"/>
        <end position="387"/>
    </location>
</feature>
<dbReference type="PANTHER" id="PTHR31016:SF12">
    <property type="entry name" value="OS05G0315200 PROTEIN"/>
    <property type="match status" value="1"/>
</dbReference>
<organism evidence="3 4">
    <name type="scientific">Vanilla planifolia</name>
    <name type="common">Vanilla</name>
    <dbReference type="NCBI Taxonomy" id="51239"/>
    <lineage>
        <taxon>Eukaryota</taxon>
        <taxon>Viridiplantae</taxon>
        <taxon>Streptophyta</taxon>
        <taxon>Embryophyta</taxon>
        <taxon>Tracheophyta</taxon>
        <taxon>Spermatophyta</taxon>
        <taxon>Magnoliopsida</taxon>
        <taxon>Liliopsida</taxon>
        <taxon>Asparagales</taxon>
        <taxon>Orchidaceae</taxon>
        <taxon>Vanilloideae</taxon>
        <taxon>Vanilleae</taxon>
        <taxon>Vanilla</taxon>
    </lineage>
</organism>
<comment type="caution">
    <text evidence="3">The sequence shown here is derived from an EMBL/GenBank/DDBJ whole genome shotgun (WGS) entry which is preliminary data.</text>
</comment>
<gene>
    <name evidence="3" type="ORF">HPP92_018080</name>
</gene>
<name>A0A835Q934_VANPL</name>
<evidence type="ECO:0000313" key="4">
    <source>
        <dbReference type="Proteomes" id="UP000636800"/>
    </source>
</evidence>
<keyword evidence="1" id="KW-0175">Coiled coil</keyword>